<feature type="compositionally biased region" description="Low complexity" evidence="2">
    <location>
        <begin position="29"/>
        <end position="43"/>
    </location>
</feature>
<dbReference type="KEGG" id="srn:A4G23_02307"/>
<organism evidence="4 5">
    <name type="scientific">Streptomyces rubrolavendulae</name>
    <dbReference type="NCBI Taxonomy" id="285473"/>
    <lineage>
        <taxon>Bacteria</taxon>
        <taxon>Bacillati</taxon>
        <taxon>Actinomycetota</taxon>
        <taxon>Actinomycetes</taxon>
        <taxon>Kitasatosporales</taxon>
        <taxon>Streptomycetaceae</taxon>
        <taxon>Streptomyces</taxon>
    </lineage>
</organism>
<feature type="chain" id="PRO_5009107129" evidence="3">
    <location>
        <begin position="32"/>
        <end position="431"/>
    </location>
</feature>
<dbReference type="Proteomes" id="UP000095349">
    <property type="component" value="Chromosome"/>
</dbReference>
<name>A0A1D8G218_9ACTN</name>
<dbReference type="EMBL" id="CP017316">
    <property type="protein sequence ID" value="AOT59465.1"/>
    <property type="molecule type" value="Genomic_DNA"/>
</dbReference>
<dbReference type="PATRIC" id="fig|285473.5.peg.2413"/>
<dbReference type="GeneID" id="33066335"/>
<dbReference type="STRING" id="285473.A4G23_02307"/>
<dbReference type="PANTHER" id="PTHR46580:SF4">
    <property type="entry name" value="ATP_GTP-BINDING PROTEIN"/>
    <property type="match status" value="1"/>
</dbReference>
<dbReference type="PROSITE" id="PS51318">
    <property type="entry name" value="TAT"/>
    <property type="match status" value="1"/>
</dbReference>
<reference evidence="4 5" key="1">
    <citation type="submission" date="2016-09" db="EMBL/GenBank/DDBJ databases">
        <title>Streptomyces rubrolavendulae MJM4426 Genome sequencing and assembly.</title>
        <authorList>
            <person name="Kim J.-G."/>
        </authorList>
    </citation>
    <scope>NUCLEOTIDE SEQUENCE [LARGE SCALE GENOMIC DNA]</scope>
    <source>
        <strain evidence="4 5">MJM4426</strain>
    </source>
</reference>
<dbReference type="SUPFAM" id="SSF69318">
    <property type="entry name" value="Integrin alpha N-terminal domain"/>
    <property type="match status" value="1"/>
</dbReference>
<dbReference type="InterPro" id="IPR028994">
    <property type="entry name" value="Integrin_alpha_N"/>
</dbReference>
<dbReference type="RefSeq" id="WP_069976835.1">
    <property type="nucleotide sequence ID" value="NZ_CP017316.1"/>
</dbReference>
<sequence>MREQRRGIGRGAVALAAAAAVLAGAAGTAGAAPAPAPASAPATFGITTPDAPAGGGATHTVTVNAAKKGRFELHMEPAEGFRWWDLVDEAPKLRRSTPTGGPEACREEPYENGEALAVCDLPPGEHTLTYTVAPTPDMEAWGVEVNVYFRPDEGSPAATGQSVFHVLGDDPVEKSYRVFGRDAGGRLWSHQTLSKDTPPLDPWWRQDHGSGWGAYDAVTKLAPIATDNRGGGVVAREPNGTLWYYPPSGVKWTDRVLKPRVRVGTGWSAYNSVRGTGDVTGDGHADLVARDMAGVLWLYRGTGVETAPFAARTRVGSGWQVYNAMTGGVDSTGDGHADLYARDSAGALWLYQGTGDPARPYAPRIQAGRSGWNAYTAIIAPGDGHPDGRGALLVRDREGVLYWYQGTGDASAPLRARTPAAARSQPYNAWM</sequence>
<evidence type="ECO:0000313" key="5">
    <source>
        <dbReference type="Proteomes" id="UP000095349"/>
    </source>
</evidence>
<dbReference type="AlphaFoldDB" id="A0A1D8G218"/>
<evidence type="ECO:0000256" key="3">
    <source>
        <dbReference type="SAM" id="SignalP"/>
    </source>
</evidence>
<accession>A0A1D8G218</accession>
<protein>
    <submittedName>
        <fullName evidence="4">FG-GAP repeat protein</fullName>
    </submittedName>
</protein>
<dbReference type="Gene3D" id="2.115.10.10">
    <property type="entry name" value="Tachylectin 2"/>
    <property type="match status" value="1"/>
</dbReference>
<evidence type="ECO:0000313" key="4">
    <source>
        <dbReference type="EMBL" id="AOT59465.1"/>
    </source>
</evidence>
<feature type="signal peptide" evidence="3">
    <location>
        <begin position="1"/>
        <end position="31"/>
    </location>
</feature>
<dbReference type="InterPro" id="IPR013517">
    <property type="entry name" value="FG-GAP"/>
</dbReference>
<keyword evidence="1 3" id="KW-0732">Signal</keyword>
<dbReference type="InterPro" id="IPR006311">
    <property type="entry name" value="TAT_signal"/>
</dbReference>
<proteinExistence type="predicted"/>
<evidence type="ECO:0000256" key="1">
    <source>
        <dbReference type="ARBA" id="ARBA00022729"/>
    </source>
</evidence>
<gene>
    <name evidence="4" type="ORF">A4G23_02307</name>
</gene>
<feature type="region of interest" description="Disordered" evidence="2">
    <location>
        <begin position="29"/>
        <end position="56"/>
    </location>
</feature>
<keyword evidence="5" id="KW-1185">Reference proteome</keyword>
<dbReference type="Pfam" id="PF13517">
    <property type="entry name" value="FG-GAP_3"/>
    <property type="match status" value="1"/>
</dbReference>
<dbReference type="PANTHER" id="PTHR46580">
    <property type="entry name" value="SENSOR KINASE-RELATED"/>
    <property type="match status" value="1"/>
</dbReference>
<dbReference type="OrthoDB" id="3919299at2"/>
<evidence type="ECO:0000256" key="2">
    <source>
        <dbReference type="SAM" id="MobiDB-lite"/>
    </source>
</evidence>